<keyword evidence="3" id="KW-1133">Transmembrane helix</keyword>
<feature type="region of interest" description="Disordered" evidence="2">
    <location>
        <begin position="66"/>
        <end position="100"/>
    </location>
</feature>
<dbReference type="CDD" id="cd00081">
    <property type="entry name" value="Hint"/>
    <property type="match status" value="1"/>
</dbReference>
<feature type="region of interest" description="Disordered" evidence="2">
    <location>
        <begin position="166"/>
        <end position="202"/>
    </location>
</feature>
<dbReference type="InterPro" id="IPR036844">
    <property type="entry name" value="Hint_dom_sf"/>
</dbReference>
<feature type="compositionally biased region" description="Basic residues" evidence="2">
    <location>
        <begin position="1901"/>
        <end position="1910"/>
    </location>
</feature>
<dbReference type="SMART" id="SM00306">
    <property type="entry name" value="HintN"/>
    <property type="match status" value="1"/>
</dbReference>
<dbReference type="Pfam" id="PF07591">
    <property type="entry name" value="PT-HINT"/>
    <property type="match status" value="1"/>
</dbReference>
<evidence type="ECO:0000313" key="6">
    <source>
        <dbReference type="Proteomes" id="UP000194218"/>
    </source>
</evidence>
<evidence type="ECO:0000256" key="2">
    <source>
        <dbReference type="SAM" id="MobiDB-lite"/>
    </source>
</evidence>
<evidence type="ECO:0000259" key="4">
    <source>
        <dbReference type="SMART" id="SM00306"/>
    </source>
</evidence>
<dbReference type="Pfam" id="PF05593">
    <property type="entry name" value="RHS_repeat"/>
    <property type="match status" value="1"/>
</dbReference>
<protein>
    <recommendedName>
        <fullName evidence="4">Hint domain-containing protein</fullName>
    </recommendedName>
</protein>
<dbReference type="InterPro" id="IPR022385">
    <property type="entry name" value="Rhs_assc_core"/>
</dbReference>
<keyword evidence="6" id="KW-1185">Reference proteome</keyword>
<dbReference type="Proteomes" id="UP000194218">
    <property type="component" value="Chromosome"/>
</dbReference>
<gene>
    <name evidence="5" type="ORF">CAG99_26770</name>
</gene>
<dbReference type="InterPro" id="IPR003587">
    <property type="entry name" value="Hint_dom_N"/>
</dbReference>
<evidence type="ECO:0000256" key="1">
    <source>
        <dbReference type="ARBA" id="ARBA00022737"/>
    </source>
</evidence>
<dbReference type="Gene3D" id="2.180.10.10">
    <property type="entry name" value="RHS repeat-associated core"/>
    <property type="match status" value="1"/>
</dbReference>
<proteinExistence type="predicted"/>
<reference evidence="5 6" key="1">
    <citation type="submission" date="2017-05" db="EMBL/GenBank/DDBJ databases">
        <title>Complete genome sequence of Streptomyces sp. SCSIO 03032 revealed the diverse biosynthetic pathways for its bioactive secondary metabolites.</title>
        <authorList>
            <person name="Ma L."/>
            <person name="Zhu Y."/>
            <person name="Zhang W."/>
            <person name="Zhang G."/>
            <person name="Tian X."/>
            <person name="Zhang S."/>
            <person name="Zhang C."/>
        </authorList>
    </citation>
    <scope>NUCLEOTIDE SEQUENCE [LARGE SCALE GENOMIC DNA]</scope>
    <source>
        <strain evidence="5 6">SCSIO 03032</strain>
    </source>
</reference>
<keyword evidence="3" id="KW-0472">Membrane</keyword>
<keyword evidence="3" id="KW-0812">Transmembrane</keyword>
<feature type="region of interest" description="Disordered" evidence="2">
    <location>
        <begin position="1815"/>
        <end position="1836"/>
    </location>
</feature>
<dbReference type="InterPro" id="IPR050708">
    <property type="entry name" value="T6SS_VgrG/RHS"/>
</dbReference>
<dbReference type="NCBIfam" id="TIGR03696">
    <property type="entry name" value="Rhs_assc_core"/>
    <property type="match status" value="1"/>
</dbReference>
<feature type="compositionally biased region" description="Low complexity" evidence="2">
    <location>
        <begin position="191"/>
        <end position="202"/>
    </location>
</feature>
<organism evidence="5 6">
    <name type="scientific">Streptomyces marincola</name>
    <dbReference type="NCBI Taxonomy" id="2878388"/>
    <lineage>
        <taxon>Bacteria</taxon>
        <taxon>Bacillati</taxon>
        <taxon>Actinomycetota</taxon>
        <taxon>Actinomycetes</taxon>
        <taxon>Kitasatosporales</taxon>
        <taxon>Streptomycetaceae</taxon>
        <taxon>Streptomyces</taxon>
    </lineage>
</organism>
<dbReference type="InterPro" id="IPR030934">
    <property type="entry name" value="Intein_C"/>
</dbReference>
<dbReference type="InterPro" id="IPR031325">
    <property type="entry name" value="RHS_repeat"/>
</dbReference>
<sequence length="2416" mass="256670">MTPTGAAPRDPHRQPSVQKGTRGGMRPPARRWRATAPRLRAHLALVLATVMAATLLTASGFRDEFDDGTSPLPDSERPVAGEAAAVADAPPTRRPAPPTPVAAWPEAETAVVDLAGHGTAGAPEPVAGLPVALAADAPGLTAEVTLLDAEARGAVGAVGPVVVIRPEESTPSGAPEGADAREPADAPDADPPAGGTPAGEAPTAEVELDYSDFAGAFGGGFGARLGLAELPACALETPGDAACRTPAPVDFTNDTENGTLTADGITLTAGTATVLAAVSEEGSERGDFAATELSAASTWGADLNSGDFTWSYDMPAPAVPGGLLPTLGLSYSAGGVDGRTSSTNNQGSWAGDGFQMWPGYIERAYTSCGYDEVQNEHDQNVGDLCWEYDNAFISLNGMSGELVPDGANTWRLRQDNGTRIERLTGSARANGDNDNEYWRVTDTAGTQYYFGYHRLPGWTEGDETTDSTWTVPVYGNDSGEPCHASAIEDAWCQQGWRWNLDYVVDVRGNAMAYYYDRERNSYGRFLEAEDDTRYTRGGTLDRIEYGLNEDDVAGAAPLARVRFTNEDRCLPGDGADCSDIEDDPYHWYDTPWDLNCDAGEECDAGRFSPTFWTTKRLTGVTTEVRVGSAYQKVDSWELTHHWGTADADYQLLLNGIRHTGHTGAEPISLPWTRLDYTQLPNRLDETGDGYAPFVKARLSQVVDELGGQINAGYSAPACAAGDLPRPESNTTRCFPQYLAGGPEHDPDLQWFNKYVVTDVTVTDRTGGSPDQVTRYRYLGDAAWHYDDDNGLVPEEEKTWSQWRGYGHVRVLEGGQTSTASQEDTYFLRGMHGDRRDEDGGTKSVSVALGAGEGDPITDHAAHAGFPYKTVVFDGAGGSPVSKSVSRPWRQETARDVRDWGTIAAHFTGTSRLTSWSSLSEGSADRWRVTEQRTTFDPDTGDVIRVEDRGDTAVTGDEKCTRITYAAVDARNIRGLIAHEEQVAVDCSTTPDRATDVLGATRYAYDGRDYGAAARYGAATATAVLKEHDGTTGTYLESGATFDGYGRQLSETDLTADLTVPGDGTGAARVQRTPRDDGRTATTSYSPATGFATTVRATSPPATPGDPASALTETTVNDIPRGQPQRTIDANGATTTYAYDALGRNTAVWLPDRRTSATPSYAFGYRIVENEPVAISSSVIGNRGRQDTSWVIYDGLMRPRQTQAPGPDGGRLLTDTFYDERGLTTKTFAAYYAEGAPGHALFLPAEESAVETQTRHRFDALGRETETRLMAGDGDGGRELSVTRTHYDGDRVTTVPPEGGTATTGLMDAHGRLTELREHHSPSADAPFDTTRYTYTPRGELASVTDPAGNEWTYRYDQLGRMVSTTDPDTGTTTHVFDDRAQTTSTTNGRGVTLAASYDGLGRVTEMREGGPEGPLRAEWLHDTLPGAKGLTAKAIRWENGEAYVSETVAVDVLNRPLRTAVTIPESEGALAGTYTTTARYEASGAVGSVGLPAAGGLPADTVSFHYEDGTLRPLTVSTFSGLSSDATYSLTGKPLRYVFSADDGPEVTATHTYEQGTQRLLTSRVERQDQLGVDRHETFRYDPAGNVLAVADVSRTGTDVQCFTYDHLRRLTEAWTQAVTECAASGSAATVGGPEPYHHEYTYDLVGNRLTETRHEQDTTRAYTYAEDQPHAVTSVTEEAPGVTSLEQYGYDAAGNTVSRQLDGNTQTLTWNAEGRVAEVENADGTGAAYLYGADGSRLIARTATGTTLYLGHTELTVPEGEDTAEATRYYDLGGGHQAVVTEDGTTSFNLADHHGTGNLSVNAATQAITQRRTLPFGGPRDSEADTAWPGSRGFVGGIDDTDTTGLVSLGAREYDPALGRFISADPLMDLTDPQQINGYAYAHNNPLTYSDPTGLYGKKLGKPGKKKSSGSKAVGRASTPKTPAWTPSWYGSTGGNAWQRGWNSFRDAAWESIAPAAQAGYRDGMLLNQCLRSGASGCWGDAAMRAGEFAVTSWWDMNALNPQAWVNTATGTWDHVTGIYGDIKAGRYAEATGTVLFDVVIGLATRKLPLPIKPRGDTPSPSGNRGDSAPQGGGGGGSSGGGGGGSSGGGGGGSSGGGGGPRGGGGGSSGGGGGGGGNVGGGGGAHSPTGSAGNSCHSFLPGTEVLLADGSTKPIEEVETGDLVLATDPETGETVAKTAVAAITTEYDKDFTELTIDAEDGPSRIIATDTHPFWVPALDDWVPAGELHTGQWLRTSSGTHVQITAVTRFTEQQRTHDLTVEDIHSYYVLAGTTPLLVHNCGEAIVHLDRPAAHALITVTDGTDTYHTEQFGGVNLPTNGVSEFDPSTLSPTTINVRVPLPNPGGALAFIEVAMAKTARGKYPAYDLDTQSCVTYCAQVLFAGGVTDIPFETWPATRWLIRHHGRHAPGGRRRGRR</sequence>
<feature type="region of interest" description="Disordered" evidence="2">
    <location>
        <begin position="1901"/>
        <end position="1931"/>
    </location>
</feature>
<dbReference type="NCBIfam" id="TIGR01643">
    <property type="entry name" value="YD_repeat_2x"/>
    <property type="match status" value="3"/>
</dbReference>
<feature type="region of interest" description="Disordered" evidence="2">
    <location>
        <begin position="1"/>
        <end position="31"/>
    </location>
</feature>
<evidence type="ECO:0000313" key="5">
    <source>
        <dbReference type="EMBL" id="ARQ71954.1"/>
    </source>
</evidence>
<feature type="compositionally biased region" description="Gly residues" evidence="2">
    <location>
        <begin position="2072"/>
        <end position="2126"/>
    </location>
</feature>
<feature type="compositionally biased region" description="Low complexity" evidence="2">
    <location>
        <begin position="80"/>
        <end position="90"/>
    </location>
</feature>
<feature type="transmembrane region" description="Helical" evidence="3">
    <location>
        <begin position="41"/>
        <end position="61"/>
    </location>
</feature>
<feature type="region of interest" description="Disordered" evidence="2">
    <location>
        <begin position="1055"/>
        <end position="1085"/>
    </location>
</feature>
<dbReference type="PROSITE" id="PS50818">
    <property type="entry name" value="INTEIN_C_TER"/>
    <property type="match status" value="1"/>
</dbReference>
<feature type="region of interest" description="Disordered" evidence="2">
    <location>
        <begin position="2050"/>
        <end position="2138"/>
    </location>
</feature>
<keyword evidence="1" id="KW-0677">Repeat</keyword>
<dbReference type="NCBIfam" id="TIGR01443">
    <property type="entry name" value="intein_Cterm"/>
    <property type="match status" value="1"/>
</dbReference>
<accession>A0A1W7D4M7</accession>
<evidence type="ECO:0000256" key="3">
    <source>
        <dbReference type="SAM" id="Phobius"/>
    </source>
</evidence>
<dbReference type="InterPro" id="IPR006530">
    <property type="entry name" value="YD"/>
</dbReference>
<dbReference type="PANTHER" id="PTHR32305">
    <property type="match status" value="1"/>
</dbReference>
<name>A0A1W7D4M7_9ACTN</name>
<dbReference type="KEGG" id="smao:CAG99_26770"/>
<dbReference type="Gene3D" id="2.170.16.10">
    <property type="entry name" value="Hedgehog/Intein (Hint) domain"/>
    <property type="match status" value="1"/>
</dbReference>
<feature type="domain" description="Hint" evidence="4">
    <location>
        <begin position="2137"/>
        <end position="2238"/>
    </location>
</feature>
<dbReference type="PANTHER" id="PTHR32305:SF17">
    <property type="entry name" value="TRNA NUCLEASE WAPA"/>
    <property type="match status" value="1"/>
</dbReference>
<dbReference type="InterPro" id="IPR056823">
    <property type="entry name" value="TEN-like_YD-shell"/>
</dbReference>
<dbReference type="SUPFAM" id="SSF51294">
    <property type="entry name" value="Hedgehog/intein (Hint) domain"/>
    <property type="match status" value="1"/>
</dbReference>
<dbReference type="Pfam" id="PF25023">
    <property type="entry name" value="TEN_YD-shell"/>
    <property type="match status" value="1"/>
</dbReference>
<dbReference type="EMBL" id="CP021121">
    <property type="protein sequence ID" value="ARQ71954.1"/>
    <property type="molecule type" value="Genomic_DNA"/>
</dbReference>